<dbReference type="CDD" id="cd07380">
    <property type="entry name" value="MPP_CWF19_N"/>
    <property type="match status" value="1"/>
</dbReference>
<evidence type="ECO:0000313" key="5">
    <source>
        <dbReference type="Proteomes" id="UP000664521"/>
    </source>
</evidence>
<dbReference type="Pfam" id="PF04676">
    <property type="entry name" value="CwfJ_C_2"/>
    <property type="match status" value="1"/>
</dbReference>
<evidence type="ECO:0000259" key="2">
    <source>
        <dbReference type="Pfam" id="PF04676"/>
    </source>
</evidence>
<feature type="domain" description="Cwf19-like protein C-terminal" evidence="2">
    <location>
        <begin position="506"/>
        <end position="557"/>
    </location>
</feature>
<feature type="region of interest" description="Disordered" evidence="1">
    <location>
        <begin position="258"/>
        <end position="303"/>
    </location>
</feature>
<dbReference type="SUPFAM" id="SSF54197">
    <property type="entry name" value="HIT-like"/>
    <property type="match status" value="1"/>
</dbReference>
<dbReference type="InterPro" id="IPR029052">
    <property type="entry name" value="Metallo-depent_PP-like"/>
</dbReference>
<dbReference type="PANTHER" id="PTHR12072:SF4">
    <property type="entry name" value="CWF19-LIKE PROTEIN 1"/>
    <property type="match status" value="1"/>
</dbReference>
<dbReference type="PANTHER" id="PTHR12072">
    <property type="entry name" value="CWF19, CELL CYCLE CONTROL PROTEIN"/>
    <property type="match status" value="1"/>
</dbReference>
<dbReference type="AlphaFoldDB" id="A0A8H3EI27"/>
<dbReference type="SUPFAM" id="SSF56300">
    <property type="entry name" value="Metallo-dependent phosphatases"/>
    <property type="match status" value="1"/>
</dbReference>
<dbReference type="InterPro" id="IPR036265">
    <property type="entry name" value="HIT-like_sf"/>
</dbReference>
<keyword evidence="5" id="KW-1185">Reference proteome</keyword>
<evidence type="ECO:0000256" key="1">
    <source>
        <dbReference type="SAM" id="MobiDB-lite"/>
    </source>
</evidence>
<dbReference type="Pfam" id="PF04677">
    <property type="entry name" value="CwfJ_C_1"/>
    <property type="match status" value="1"/>
</dbReference>
<name>A0A8H3EI27_9LECA</name>
<dbReference type="Proteomes" id="UP000664521">
    <property type="component" value="Unassembled WGS sequence"/>
</dbReference>
<comment type="caution">
    <text evidence="4">The sequence shown here is derived from an EMBL/GenBank/DDBJ whole genome shotgun (WGS) entry which is preliminary data.</text>
</comment>
<reference evidence="4" key="1">
    <citation type="submission" date="2021-03" db="EMBL/GenBank/DDBJ databases">
        <authorList>
            <person name="Tagirdzhanova G."/>
        </authorList>
    </citation>
    <scope>NUCLEOTIDE SEQUENCE</scope>
</reference>
<dbReference type="InterPro" id="IPR006768">
    <property type="entry name" value="Cwf19-like_C_dom-1"/>
</dbReference>
<dbReference type="EMBL" id="CAJPDS010000005">
    <property type="protein sequence ID" value="CAF9906979.1"/>
    <property type="molecule type" value="Genomic_DNA"/>
</dbReference>
<organism evidence="4 5">
    <name type="scientific">Heterodermia speciosa</name>
    <dbReference type="NCBI Taxonomy" id="116794"/>
    <lineage>
        <taxon>Eukaryota</taxon>
        <taxon>Fungi</taxon>
        <taxon>Dikarya</taxon>
        <taxon>Ascomycota</taxon>
        <taxon>Pezizomycotina</taxon>
        <taxon>Lecanoromycetes</taxon>
        <taxon>OSLEUM clade</taxon>
        <taxon>Lecanoromycetidae</taxon>
        <taxon>Caliciales</taxon>
        <taxon>Physciaceae</taxon>
        <taxon>Heterodermia</taxon>
    </lineage>
</organism>
<dbReference type="InterPro" id="IPR006767">
    <property type="entry name" value="Cwf19-like_C_dom-2"/>
</dbReference>
<dbReference type="GO" id="GO:0071014">
    <property type="term" value="C:post-mRNA release spliceosomal complex"/>
    <property type="evidence" value="ECO:0007669"/>
    <property type="project" value="TreeGrafter"/>
</dbReference>
<dbReference type="GO" id="GO:0000398">
    <property type="term" value="P:mRNA splicing, via spliceosome"/>
    <property type="evidence" value="ECO:0007669"/>
    <property type="project" value="TreeGrafter"/>
</dbReference>
<feature type="compositionally biased region" description="Basic and acidic residues" evidence="1">
    <location>
        <begin position="484"/>
        <end position="498"/>
    </location>
</feature>
<accession>A0A8H3EI27</accession>
<dbReference type="GO" id="GO:0061632">
    <property type="term" value="F:RNA lariat debranching enzyme activator activity"/>
    <property type="evidence" value="ECO:0007669"/>
    <property type="project" value="TreeGrafter"/>
</dbReference>
<dbReference type="OrthoDB" id="444325at2759"/>
<feature type="domain" description="Cwf19-like C-terminal" evidence="3">
    <location>
        <begin position="298"/>
        <end position="427"/>
    </location>
</feature>
<proteinExistence type="predicted"/>
<feature type="region of interest" description="Disordered" evidence="1">
    <location>
        <begin position="477"/>
        <end position="498"/>
    </location>
</feature>
<evidence type="ECO:0000313" key="4">
    <source>
        <dbReference type="EMBL" id="CAF9906979.1"/>
    </source>
</evidence>
<protein>
    <submittedName>
        <fullName evidence="4">Uncharacterized protein</fullName>
    </submittedName>
</protein>
<sequence length="561" mass="62363">MACKVIVVGAVEGHFVAVFDKLANLHAKNSFSLAIVVGDLFKSPADSSSEDDENISSLLNSEITVPLPVYFTLGKHALPPKVIQKLESSEYEVCQNLYFLGKRSTTKTEGLRIVALGGRLDTAITAGISKEKYLPFHTEEDAKALNGANSADILITTHWPTLIRSGSNVDLPIGTPQTEQCVADLCSTLKPRYHFSVSDEAFYEREPFFHLTEDGQPDPMSITRFLSLATFGNSSKQKWLYAFTIDPNATATATITPGTTASPFGVRKRKRQADDNQSFSRFSNGADHYRPTKSARPRRSQPTPQQCFFCLSNPNLATHLITSIATDTYLTISKGPLPTATTFPQLGFPAHVLIMPLTHAPTFSSVSEQEVRSATYKEMQRYRRALHSMLIDKTSSSLGAITWEISRADGIHFHWQFLPAPAELIQKGLVEAAFKVQAENEKYPTFKVKEIGAGTAERGDYFRVWIWYPEKGEAIGADAANGEHTSEDETGETRGREKSLVLSLPAGMRFDLQFGRRVMAKLLGLEVRTHWKDCPQTEKEEQQDAETFKAAFQKFDFSLEE</sequence>
<evidence type="ECO:0000259" key="3">
    <source>
        <dbReference type="Pfam" id="PF04677"/>
    </source>
</evidence>
<gene>
    <name evidence="4" type="ORF">HETSPECPRED_007010</name>
</gene>
<dbReference type="InterPro" id="IPR040194">
    <property type="entry name" value="Cwf19-like"/>
</dbReference>